<dbReference type="InterPro" id="IPR015943">
    <property type="entry name" value="WD40/YVTN_repeat-like_dom_sf"/>
</dbReference>
<gene>
    <name evidence="1" type="ORF">GPX89_36895</name>
</gene>
<dbReference type="AlphaFoldDB" id="A0A7K1V815"/>
<dbReference type="Proteomes" id="UP000466794">
    <property type="component" value="Unassembled WGS sequence"/>
</dbReference>
<comment type="caution">
    <text evidence="1">The sequence shown here is derived from an EMBL/GenBank/DDBJ whole genome shotgun (WGS) entry which is preliminary data.</text>
</comment>
<name>A0A7K1V815_9NOCA</name>
<organism evidence="1 2">
    <name type="scientific">Nocardia terrae</name>
    <dbReference type="NCBI Taxonomy" id="2675851"/>
    <lineage>
        <taxon>Bacteria</taxon>
        <taxon>Bacillati</taxon>
        <taxon>Actinomycetota</taxon>
        <taxon>Actinomycetes</taxon>
        <taxon>Mycobacteriales</taxon>
        <taxon>Nocardiaceae</taxon>
        <taxon>Nocardia</taxon>
    </lineage>
</organism>
<sequence>MRRRLIAVIGMAVVGMVLTGIVLVRGGSVRHSPGDASGLPSTPAAAAAAGPCFEPDYVKFSSPEEGWAVGRADCGYNLPIRIKCTHDGGRTWRNLPAAPSEFVTYGMTLVDARTAFTHSGDTLWATHDGGMTWSEQTIPGVGPQSSMAVAAGRIQVADLRSDGLHILSSDVDRQSDWTDVRVDLDLSGLTAEDRRELHGYPAIDLSGPYGWLMVYGKNSVVATARLVDGTWVSTAQPCGAAGPLEASLSPANRLLLVECGGPGPYHVGQRLPQAMTSADGGATFVASNAGWPRDRDFYPSLTATPGLLAATDKNQLLITADGGAQWTTAYTGPPSAEFEGVEFVSATEGFVLMDPDPNGPPHARQILVTRDGGRGWSPLVFTS</sequence>
<evidence type="ECO:0008006" key="3">
    <source>
        <dbReference type="Google" id="ProtNLM"/>
    </source>
</evidence>
<dbReference type="Gene3D" id="2.130.10.10">
    <property type="entry name" value="YVTN repeat-like/Quinoprotein amine dehydrogenase"/>
    <property type="match status" value="2"/>
</dbReference>
<dbReference type="RefSeq" id="WP_157392358.1">
    <property type="nucleotide sequence ID" value="NZ_WRPP01000010.1"/>
</dbReference>
<dbReference type="EMBL" id="WRPP01000010">
    <property type="protein sequence ID" value="MVU82800.1"/>
    <property type="molecule type" value="Genomic_DNA"/>
</dbReference>
<evidence type="ECO:0000313" key="2">
    <source>
        <dbReference type="Proteomes" id="UP000466794"/>
    </source>
</evidence>
<reference evidence="1 2" key="1">
    <citation type="submission" date="2019-12" db="EMBL/GenBank/DDBJ databases">
        <title>Nocardia sp. nov. ET3-3 isolated from soil.</title>
        <authorList>
            <person name="Kanchanasin P."/>
            <person name="Tanasupawat S."/>
            <person name="Yuki M."/>
            <person name="Kudo T."/>
        </authorList>
    </citation>
    <scope>NUCLEOTIDE SEQUENCE [LARGE SCALE GENOMIC DNA]</scope>
    <source>
        <strain evidence="1 2">ET3-3</strain>
    </source>
</reference>
<evidence type="ECO:0000313" key="1">
    <source>
        <dbReference type="EMBL" id="MVU82800.1"/>
    </source>
</evidence>
<keyword evidence="2" id="KW-1185">Reference proteome</keyword>
<proteinExistence type="predicted"/>
<dbReference type="SUPFAM" id="SSF110296">
    <property type="entry name" value="Oligoxyloglucan reducing end-specific cellobiohydrolase"/>
    <property type="match status" value="1"/>
</dbReference>
<accession>A0A7K1V815</accession>
<protein>
    <recommendedName>
        <fullName evidence="3">Photosynthesis system II assembly factor Ycf48/Hcf136-like domain-containing protein</fullName>
    </recommendedName>
</protein>